<evidence type="ECO:0000256" key="1">
    <source>
        <dbReference type="ARBA" id="ARBA00006739"/>
    </source>
</evidence>
<evidence type="ECO:0000313" key="5">
    <source>
        <dbReference type="EMBL" id="ESS59222.1"/>
    </source>
</evidence>
<evidence type="ECO:0000259" key="4">
    <source>
        <dbReference type="Pfam" id="PF00535"/>
    </source>
</evidence>
<feature type="domain" description="Glycosyltransferase 2-like" evidence="4">
    <location>
        <begin position="7"/>
        <end position="130"/>
    </location>
</feature>
<keyword evidence="2" id="KW-0328">Glycosyltransferase</keyword>
<dbReference type="InterPro" id="IPR029044">
    <property type="entry name" value="Nucleotide-diphossugar_trans"/>
</dbReference>
<dbReference type="InterPro" id="IPR001173">
    <property type="entry name" value="Glyco_trans_2-like"/>
</dbReference>
<dbReference type="PANTHER" id="PTHR43179">
    <property type="entry name" value="RHAMNOSYLTRANSFERASE WBBL"/>
    <property type="match status" value="1"/>
</dbReference>
<gene>
    <name evidence="5" type="ORF">EDP2_2824</name>
</gene>
<name>A0ABP2ZRA2_ENTCL</name>
<evidence type="ECO:0000256" key="2">
    <source>
        <dbReference type="ARBA" id="ARBA00022676"/>
    </source>
</evidence>
<protein>
    <submittedName>
        <fullName evidence="5">Glycosyl transferase 2 family protein</fullName>
    </submittedName>
</protein>
<comment type="caution">
    <text evidence="5">The sequence shown here is derived from an EMBL/GenBank/DDBJ whole genome shotgun (WGS) entry which is preliminary data.</text>
</comment>
<dbReference type="Gene3D" id="3.90.550.10">
    <property type="entry name" value="Spore Coat Polysaccharide Biosynthesis Protein SpsA, Chain A"/>
    <property type="match status" value="1"/>
</dbReference>
<keyword evidence="6" id="KW-1185">Reference proteome</keyword>
<keyword evidence="3 5" id="KW-0808">Transferase</keyword>
<dbReference type="GO" id="GO:0016740">
    <property type="term" value="F:transferase activity"/>
    <property type="evidence" value="ECO:0007669"/>
    <property type="project" value="UniProtKB-KW"/>
</dbReference>
<evidence type="ECO:0000313" key="6">
    <source>
        <dbReference type="Proteomes" id="UP000017834"/>
    </source>
</evidence>
<proteinExistence type="inferred from homology"/>
<evidence type="ECO:0000256" key="3">
    <source>
        <dbReference type="ARBA" id="ARBA00022679"/>
    </source>
</evidence>
<dbReference type="CDD" id="cd02526">
    <property type="entry name" value="GT2_RfbF_like"/>
    <property type="match status" value="1"/>
</dbReference>
<sequence length="297" mass="33698">MSKVTCAIVVTYNPEPEKISQCVASLTRQVNQVIVVDNGSTNVDSLSTLAADNIELIVLGENKGIAYAQNYGVQIAKKHHCDYFFFSDQDTVFPDDTVEKLQSIYEQPHAAGQKVGCVSPFFKDLRTNYVHPSVSLNTFTSTKIYTHESGKCLYPSHVIASGMLISEKAWSEVGPFMEELFIDWVDTEWCWRAVSKGFIIVQSPDVMISHELGYGQKNFAGRSVTIHNSFRNYYKIRNALYLMTFSGYSFKYRYHLAFHAIKNIVFEVIYSQNKKHSLKVVMKSVADAFRKKMSKGL</sequence>
<dbReference type="Proteomes" id="UP000017834">
    <property type="component" value="Unassembled WGS sequence"/>
</dbReference>
<dbReference type="EMBL" id="AXOM01000023">
    <property type="protein sequence ID" value="ESS59222.1"/>
    <property type="molecule type" value="Genomic_DNA"/>
</dbReference>
<organism evidence="5 6">
    <name type="scientific">Enterobacter cloacae S611</name>
    <dbReference type="NCBI Taxonomy" id="1399146"/>
    <lineage>
        <taxon>Bacteria</taxon>
        <taxon>Pseudomonadati</taxon>
        <taxon>Pseudomonadota</taxon>
        <taxon>Gammaproteobacteria</taxon>
        <taxon>Enterobacterales</taxon>
        <taxon>Enterobacteriaceae</taxon>
        <taxon>Enterobacter</taxon>
        <taxon>Enterobacter cloacae complex</taxon>
    </lineage>
</organism>
<comment type="similarity">
    <text evidence="1">Belongs to the glycosyltransferase 2 family.</text>
</comment>
<dbReference type="SUPFAM" id="SSF53448">
    <property type="entry name" value="Nucleotide-diphospho-sugar transferases"/>
    <property type="match status" value="1"/>
</dbReference>
<reference evidence="5 6" key="1">
    <citation type="journal article" date="2014" name="Genome Announc.">
        <title>Draft Genome Sequence of Enterobacter cloacae Strain S611.</title>
        <authorList>
            <person name="Wang D."/>
            <person name="Han C.S."/>
            <person name="Dichosa A.E."/>
            <person name="Gleasner C.D."/>
            <person name="Johnson S.L."/>
            <person name="Daligault H.E."/>
            <person name="Davenport K.W."/>
            <person name="Li P.E."/>
            <person name="Pierson E.A."/>
            <person name="Pierson L.S.III."/>
        </authorList>
    </citation>
    <scope>NUCLEOTIDE SEQUENCE [LARGE SCALE GENOMIC DNA]</scope>
    <source>
        <strain evidence="5 6">S611</strain>
    </source>
</reference>
<dbReference type="PANTHER" id="PTHR43179:SF12">
    <property type="entry name" value="GALACTOFURANOSYLTRANSFERASE GLFT2"/>
    <property type="match status" value="1"/>
</dbReference>
<dbReference type="Pfam" id="PF00535">
    <property type="entry name" value="Glycos_transf_2"/>
    <property type="match status" value="1"/>
</dbReference>
<accession>A0ABP2ZRA2</accession>